<dbReference type="Proteomes" id="UP000011518">
    <property type="component" value="Unassembled WGS sequence"/>
</dbReference>
<dbReference type="InParanoid" id="L9KU00"/>
<dbReference type="EMBL" id="KB320665">
    <property type="protein sequence ID" value="ELW65949.1"/>
    <property type="molecule type" value="Genomic_DNA"/>
</dbReference>
<evidence type="ECO:0000256" key="1">
    <source>
        <dbReference type="SAM" id="MobiDB-lite"/>
    </source>
</evidence>
<name>L9KU00_TUPCH</name>
<reference evidence="3" key="2">
    <citation type="journal article" date="2013" name="Nat. Commun.">
        <title>Genome of the Chinese tree shrew.</title>
        <authorList>
            <person name="Fan Y."/>
            <person name="Huang Z.Y."/>
            <person name="Cao C.C."/>
            <person name="Chen C.S."/>
            <person name="Chen Y.X."/>
            <person name="Fan D.D."/>
            <person name="He J."/>
            <person name="Hou H.L."/>
            <person name="Hu L."/>
            <person name="Hu X.T."/>
            <person name="Jiang X.T."/>
            <person name="Lai R."/>
            <person name="Lang Y.S."/>
            <person name="Liang B."/>
            <person name="Liao S.G."/>
            <person name="Mu D."/>
            <person name="Ma Y.Y."/>
            <person name="Niu Y.Y."/>
            <person name="Sun X.Q."/>
            <person name="Xia J.Q."/>
            <person name="Xiao J."/>
            <person name="Xiong Z.Q."/>
            <person name="Xu L."/>
            <person name="Yang L."/>
            <person name="Zhang Y."/>
            <person name="Zhao W."/>
            <person name="Zhao X.D."/>
            <person name="Zheng Y.T."/>
            <person name="Zhou J.M."/>
            <person name="Zhu Y.B."/>
            <person name="Zhang G.J."/>
            <person name="Wang J."/>
            <person name="Yao Y.G."/>
        </authorList>
    </citation>
    <scope>NUCLEOTIDE SEQUENCE [LARGE SCALE GENOMIC DNA]</scope>
</reference>
<protein>
    <submittedName>
        <fullName evidence="2">Uncharacterized protein</fullName>
    </submittedName>
</protein>
<feature type="region of interest" description="Disordered" evidence="1">
    <location>
        <begin position="25"/>
        <end position="55"/>
    </location>
</feature>
<keyword evidence="3" id="KW-1185">Reference proteome</keyword>
<dbReference type="AlphaFoldDB" id="L9KU00"/>
<organism evidence="2 3">
    <name type="scientific">Tupaia chinensis</name>
    <name type="common">Chinese tree shrew</name>
    <name type="synonym">Tupaia belangeri chinensis</name>
    <dbReference type="NCBI Taxonomy" id="246437"/>
    <lineage>
        <taxon>Eukaryota</taxon>
        <taxon>Metazoa</taxon>
        <taxon>Chordata</taxon>
        <taxon>Craniata</taxon>
        <taxon>Vertebrata</taxon>
        <taxon>Euteleostomi</taxon>
        <taxon>Mammalia</taxon>
        <taxon>Eutheria</taxon>
        <taxon>Euarchontoglires</taxon>
        <taxon>Scandentia</taxon>
        <taxon>Tupaiidae</taxon>
        <taxon>Tupaia</taxon>
    </lineage>
</organism>
<accession>L9KU00</accession>
<gene>
    <name evidence="2" type="ORF">TREES_T100011913</name>
</gene>
<evidence type="ECO:0000313" key="2">
    <source>
        <dbReference type="EMBL" id="ELW65949.1"/>
    </source>
</evidence>
<reference evidence="3" key="1">
    <citation type="submission" date="2012-07" db="EMBL/GenBank/DDBJ databases">
        <title>Genome of the Chinese tree shrew, a rising model animal genetically related to primates.</title>
        <authorList>
            <person name="Zhang G."/>
            <person name="Fan Y."/>
            <person name="Yao Y."/>
            <person name="Huang Z."/>
        </authorList>
    </citation>
    <scope>NUCLEOTIDE SEQUENCE [LARGE SCALE GENOMIC DNA]</scope>
</reference>
<evidence type="ECO:0000313" key="3">
    <source>
        <dbReference type="Proteomes" id="UP000011518"/>
    </source>
</evidence>
<proteinExistence type="predicted"/>
<sequence>MLCSSKSAFKGAMFFDLDGYTGTVSRGTQDGPVSDLRGRLPATASSQTRPPTPGTGIVYLHQGGWENTNYQLHAAGVCPADREGFVCETRSSHEAVEDEAGRQQVPAAPPAWDVSTTGQGVLLTEERKAVEVLKAKHRVRKLNKK</sequence>